<dbReference type="EMBL" id="CP029528">
    <property type="protein sequence ID" value="AYU80596.1"/>
    <property type="molecule type" value="Genomic_DNA"/>
</dbReference>
<evidence type="ECO:0000313" key="4">
    <source>
        <dbReference type="Proteomes" id="UP000274082"/>
    </source>
</evidence>
<organism evidence="2 4">
    <name type="scientific">Leishmania donovani</name>
    <dbReference type="NCBI Taxonomy" id="5661"/>
    <lineage>
        <taxon>Eukaryota</taxon>
        <taxon>Discoba</taxon>
        <taxon>Euglenozoa</taxon>
        <taxon>Kinetoplastea</taxon>
        <taxon>Metakinetoplastina</taxon>
        <taxon>Trypanosomatida</taxon>
        <taxon>Trypanosomatidae</taxon>
        <taxon>Leishmaniinae</taxon>
        <taxon>Leishmania</taxon>
    </lineage>
</organism>
<keyword evidence="4" id="KW-1185">Reference proteome</keyword>
<reference evidence="3" key="2">
    <citation type="submission" date="2019-02" db="EMBL/GenBank/DDBJ databases">
        <title>FDA dAtabase for Regulatory Grade micrObial Sequences (FDA-ARGOS): Supporting development and validation of Infectious Disease Dx tests.</title>
        <authorList>
            <person name="Duncan R."/>
            <person name="Fisher C."/>
            <person name="Tallon L.J."/>
            <person name="Sadzewicz L."/>
            <person name="Sengamalay N."/>
            <person name="Ott S."/>
            <person name="Godinez A."/>
            <person name="Nagaraj S."/>
            <person name="Nadendla S."/>
            <person name="Sichtig H."/>
        </authorList>
    </citation>
    <scope>NUCLEOTIDE SEQUENCE</scope>
    <source>
        <strain evidence="3">FDAARGOS_361</strain>
    </source>
</reference>
<feature type="compositionally biased region" description="Basic and acidic residues" evidence="1">
    <location>
        <begin position="137"/>
        <end position="146"/>
    </location>
</feature>
<evidence type="ECO:0000256" key="1">
    <source>
        <dbReference type="SAM" id="MobiDB-lite"/>
    </source>
</evidence>
<dbReference type="VEuPathDB" id="TriTrypDB:LDHU3_29.1500"/>
<reference evidence="2 4" key="1">
    <citation type="journal article" date="2018" name="Sci. Rep.">
        <title>A complete Leishmania donovani reference genome identifies novel genetic variations associated with virulence.</title>
        <authorList>
            <person name="Lypaczewski P."/>
            <person name="Hoshizaki J."/>
            <person name="Zhang W.-W."/>
            <person name="McCall L.-I."/>
            <person name="Torcivia-Rodriguez J."/>
            <person name="Simonyan V."/>
            <person name="Kaur A."/>
            <person name="Dewar K."/>
            <person name="Matlashewski G."/>
        </authorList>
    </citation>
    <scope>NUCLEOTIDE SEQUENCE [LARGE SCALE GENOMIC DNA]</scope>
    <source>
        <strain evidence="2 4">LdCL</strain>
    </source>
</reference>
<dbReference type="Proteomes" id="UP000274082">
    <property type="component" value="Chromosome 29"/>
</dbReference>
<sequence>MAGVAYIVRCQRCGVARKSYNDPRRGISVIECKQPCGNSHYNWTYIQTIPESEEYPLANVEENIIPVYAPPTRALSASPSPPRHTTPPSPYKDKGVEERLEFCSEGRGSMACLPSAPAGAGAQNVSSPFPGTPYPTHMREEAEGYRLRATTSRPKH</sequence>
<gene>
    <name evidence="3" type="ORF">CGC21_28050</name>
    <name evidence="2" type="ORF">LdCL_290015900</name>
</gene>
<feature type="region of interest" description="Disordered" evidence="1">
    <location>
        <begin position="114"/>
        <end position="156"/>
    </location>
</feature>
<feature type="compositionally biased region" description="Pro residues" evidence="1">
    <location>
        <begin position="79"/>
        <end position="90"/>
    </location>
</feature>
<feature type="region of interest" description="Disordered" evidence="1">
    <location>
        <begin position="71"/>
        <end position="96"/>
    </location>
</feature>
<evidence type="ECO:0000313" key="2">
    <source>
        <dbReference type="EMBL" id="AYU80596.1"/>
    </source>
</evidence>
<proteinExistence type="predicted"/>
<dbReference type="VEuPathDB" id="TriTrypDB:LdCL_290015900"/>
<dbReference type="OrthoDB" id="263580at2759"/>
<dbReference type="Proteomes" id="UP000318447">
    <property type="component" value="Unassembled WGS sequence"/>
</dbReference>
<name>A0A3Q8IEC7_LEIDO</name>
<dbReference type="EMBL" id="RHLC01000014">
    <property type="protein sequence ID" value="TPP52735.1"/>
    <property type="molecule type" value="Genomic_DNA"/>
</dbReference>
<evidence type="ECO:0000313" key="3">
    <source>
        <dbReference type="EMBL" id="TPP52735.1"/>
    </source>
</evidence>
<reference evidence="5" key="3">
    <citation type="submission" date="2019-02" db="EMBL/GenBank/DDBJ databases">
        <title>FDA dAtabase for Regulatory Grade micrObial Sequences (FDA-ARGOS): Supporting development and validation of Infectious Disease Dx tests.</title>
        <authorList>
            <person name="Duncan R."/>
            <person name="Fisher C."/>
            <person name="Tallon L."/>
            <person name="Sadzewicz L."/>
            <person name="Sengamalay N."/>
            <person name="Ott S."/>
            <person name="Godinez A."/>
            <person name="Nagaraj S."/>
            <person name="Vavikolanu K."/>
            <person name="Nadendla S."/>
            <person name="Aluvathingal J."/>
            <person name="Sichtig H."/>
        </authorList>
    </citation>
    <scope>NUCLEOTIDE SEQUENCE [LARGE SCALE GENOMIC DNA]</scope>
    <source>
        <strain evidence="5">FDAARGOS_361</strain>
    </source>
</reference>
<evidence type="ECO:0000313" key="5">
    <source>
        <dbReference type="Proteomes" id="UP000318447"/>
    </source>
</evidence>
<dbReference type="AlphaFoldDB" id="A0A3Q8IEC7"/>
<accession>A0A3Q8IEC7</accession>
<protein>
    <submittedName>
        <fullName evidence="2">Uncharacterized protein</fullName>
    </submittedName>
</protein>